<organism evidence="3 4">
    <name type="scientific">Parachitinimonas caeni</name>
    <dbReference type="NCBI Taxonomy" id="3031301"/>
    <lineage>
        <taxon>Bacteria</taxon>
        <taxon>Pseudomonadati</taxon>
        <taxon>Pseudomonadota</taxon>
        <taxon>Betaproteobacteria</taxon>
        <taxon>Neisseriales</taxon>
        <taxon>Chitinibacteraceae</taxon>
        <taxon>Parachitinimonas</taxon>
    </lineage>
</organism>
<dbReference type="InterPro" id="IPR038255">
    <property type="entry name" value="PBS_linker_sf"/>
</dbReference>
<evidence type="ECO:0000256" key="1">
    <source>
        <dbReference type="SAM" id="SignalP"/>
    </source>
</evidence>
<name>A0ABT7E3Y4_9NEIS</name>
<dbReference type="Gene3D" id="1.10.3130.20">
    <property type="entry name" value="Phycobilisome linker domain"/>
    <property type="match status" value="1"/>
</dbReference>
<dbReference type="EMBL" id="JARRAF010000031">
    <property type="protein sequence ID" value="MDK2126115.1"/>
    <property type="molecule type" value="Genomic_DNA"/>
</dbReference>
<evidence type="ECO:0000313" key="4">
    <source>
        <dbReference type="Proteomes" id="UP001172778"/>
    </source>
</evidence>
<keyword evidence="4" id="KW-1185">Reference proteome</keyword>
<keyword evidence="1" id="KW-0732">Signal</keyword>
<comment type="caution">
    <text evidence="3">The sequence shown here is derived from an EMBL/GenBank/DDBJ whole genome shotgun (WGS) entry which is preliminary data.</text>
</comment>
<proteinExistence type="predicted"/>
<dbReference type="InterPro" id="IPR025282">
    <property type="entry name" value="DUF4214"/>
</dbReference>
<evidence type="ECO:0000259" key="2">
    <source>
        <dbReference type="Pfam" id="PF13946"/>
    </source>
</evidence>
<feature type="signal peptide" evidence="1">
    <location>
        <begin position="1"/>
        <end position="22"/>
    </location>
</feature>
<gene>
    <name evidence="3" type="ORF">PZA18_18895</name>
</gene>
<feature type="domain" description="DUF4214" evidence="2">
    <location>
        <begin position="70"/>
        <end position="137"/>
    </location>
</feature>
<sequence>MKFRMMCAATLAMAGLALQAEAAVTSGQKAYLERLYSQVLDRAADAEGMQYYLNALNNQVCTQQQAADLAASFFSSKEFTDKYFSLDAQLMKAYRAVFNRNWDLEGYTYWYPKLVANELTIAQLAAEFAKSSEFTNQHLEGYCRPDPTTTWPPVVVTDPKSCSYNGQTYTAGHRRAWDTGVRRPPAIGGFINRQIRNGVVYYICDKVTDHIWSRTTCQTNGAWSTPVEYIGDSSRQHIESPNEMDCRP</sequence>
<dbReference type="Pfam" id="PF13946">
    <property type="entry name" value="DUF4214"/>
    <property type="match status" value="2"/>
</dbReference>
<accession>A0ABT7E3Y4</accession>
<feature type="domain" description="DUF4214" evidence="2">
    <location>
        <begin position="24"/>
        <end position="66"/>
    </location>
</feature>
<dbReference type="RefSeq" id="WP_284102430.1">
    <property type="nucleotide sequence ID" value="NZ_JARRAF010000031.1"/>
</dbReference>
<evidence type="ECO:0000313" key="3">
    <source>
        <dbReference type="EMBL" id="MDK2126115.1"/>
    </source>
</evidence>
<reference evidence="3" key="1">
    <citation type="submission" date="2023-03" db="EMBL/GenBank/DDBJ databases">
        <title>Chitinimonas shenzhenensis gen. nov., sp. nov., a novel member of family Burkholderiaceae isolated from activated sludge collected in Shen Zhen, China.</title>
        <authorList>
            <person name="Wang X."/>
        </authorList>
    </citation>
    <scope>NUCLEOTIDE SEQUENCE</scope>
    <source>
        <strain evidence="3">DQS-5</strain>
    </source>
</reference>
<feature type="chain" id="PRO_5045369336" evidence="1">
    <location>
        <begin position="23"/>
        <end position="248"/>
    </location>
</feature>
<protein>
    <submittedName>
        <fullName evidence="3">DUF4214 domain-containing protein</fullName>
    </submittedName>
</protein>
<dbReference type="Proteomes" id="UP001172778">
    <property type="component" value="Unassembled WGS sequence"/>
</dbReference>